<reference evidence="2 3" key="1">
    <citation type="submission" date="2018-09" db="EMBL/GenBank/DDBJ databases">
        <title>whole genome sequence of T. equiperdum IVM-t1 strain.</title>
        <authorList>
            <person name="Suganuma K."/>
        </authorList>
    </citation>
    <scope>NUCLEOTIDE SEQUENCE [LARGE SCALE GENOMIC DNA]</scope>
    <source>
        <strain evidence="2 3">IVM-t1</strain>
    </source>
</reference>
<organism evidence="2 3">
    <name type="scientific">Trypanosoma brucei equiperdum</name>
    <dbReference type="NCBI Taxonomy" id="630700"/>
    <lineage>
        <taxon>Eukaryota</taxon>
        <taxon>Discoba</taxon>
        <taxon>Euglenozoa</taxon>
        <taxon>Kinetoplastea</taxon>
        <taxon>Metakinetoplastina</taxon>
        <taxon>Trypanosomatida</taxon>
        <taxon>Trypanosomatidae</taxon>
        <taxon>Trypanosoma</taxon>
    </lineage>
</organism>
<keyword evidence="1" id="KW-0812">Transmembrane</keyword>
<keyword evidence="1" id="KW-0472">Membrane</keyword>
<proteinExistence type="predicted"/>
<gene>
    <name evidence="2" type="ORF">DPX39_040018400</name>
</gene>
<comment type="caution">
    <text evidence="2">The sequence shown here is derived from an EMBL/GenBank/DDBJ whole genome shotgun (WGS) entry which is preliminary data.</text>
</comment>
<keyword evidence="1" id="KW-1133">Transmembrane helix</keyword>
<dbReference type="Proteomes" id="UP000266743">
    <property type="component" value="Chromosome 4"/>
</dbReference>
<dbReference type="AlphaFoldDB" id="A0A3L6L9D3"/>
<evidence type="ECO:0000313" key="3">
    <source>
        <dbReference type="Proteomes" id="UP000266743"/>
    </source>
</evidence>
<feature type="transmembrane region" description="Helical" evidence="1">
    <location>
        <begin position="291"/>
        <end position="309"/>
    </location>
</feature>
<protein>
    <submittedName>
        <fullName evidence="2">Uncharacterized protein</fullName>
    </submittedName>
</protein>
<dbReference type="EMBL" id="QSBY01000004">
    <property type="protein sequence ID" value="RHW73283.1"/>
    <property type="molecule type" value="Genomic_DNA"/>
</dbReference>
<accession>A0A3L6L9D3</accession>
<evidence type="ECO:0000256" key="1">
    <source>
        <dbReference type="SAM" id="Phobius"/>
    </source>
</evidence>
<sequence>MPLDSPVGVVGRRKDVFLSGLYAVKSNSESVTPNGNGNATDPKVSERLRSWADTISSPLTCTACKLRMRATERTLVYDLTTTYHIEHTSEGCFSFVFPVSACDGTLTSLSARINKKIMMWELVRVVSPPSERPLVLCPAVFDAAAGMEGKAEQEEDERGTLYAVASRASDVLDETERGVGNEIQLEIRWTTKSVRQLTNLPAIVIAYPFACAPCLPEEIVYQTVFSKVVKLVSSANSRDGTQALDWRLRGKYCTVHLSPEDTKIMLKPEDEIFVLTFYFENPMDGEQRDTTTTVVSFVIMVAILLWFLLTKDLEL</sequence>
<evidence type="ECO:0000313" key="2">
    <source>
        <dbReference type="EMBL" id="RHW73283.1"/>
    </source>
</evidence>
<name>A0A3L6L9D3_9TRYP</name>